<evidence type="ECO:0000313" key="8">
    <source>
        <dbReference type="EMBL" id="ESL04684.1"/>
    </source>
</evidence>
<keyword evidence="3" id="KW-1003">Cell membrane</keyword>
<dbReference type="InterPro" id="IPR043148">
    <property type="entry name" value="TagF_C"/>
</dbReference>
<keyword evidence="5" id="KW-0777">Teichoic acid biosynthesis</keyword>
<comment type="similarity">
    <text evidence="2">Belongs to the CDP-glycerol glycerophosphotransferase family.</text>
</comment>
<evidence type="ECO:0000256" key="2">
    <source>
        <dbReference type="ARBA" id="ARBA00010488"/>
    </source>
</evidence>
<dbReference type="InterPro" id="IPR043149">
    <property type="entry name" value="TagF_N"/>
</dbReference>
<evidence type="ECO:0000256" key="4">
    <source>
        <dbReference type="ARBA" id="ARBA00022679"/>
    </source>
</evidence>
<comment type="subcellular location">
    <subcellularLocation>
        <location evidence="1">Cell membrane</location>
        <topology evidence="1">Peripheral membrane protein</topology>
    </subcellularLocation>
</comment>
<dbReference type="GO" id="GO:0005886">
    <property type="term" value="C:plasma membrane"/>
    <property type="evidence" value="ECO:0007669"/>
    <property type="project" value="UniProtKB-SubCell"/>
</dbReference>
<evidence type="ECO:0000256" key="1">
    <source>
        <dbReference type="ARBA" id="ARBA00004202"/>
    </source>
</evidence>
<dbReference type="AlphaFoldDB" id="V2XR86"/>
<accession>V2XR86</accession>
<dbReference type="Proteomes" id="UP000018227">
    <property type="component" value="Unassembled WGS sequence"/>
</dbReference>
<dbReference type="Gene3D" id="3.40.50.12580">
    <property type="match status" value="1"/>
</dbReference>
<evidence type="ECO:0000313" key="9">
    <source>
        <dbReference type="Proteomes" id="UP000018227"/>
    </source>
</evidence>
<evidence type="ECO:0000256" key="7">
    <source>
        <dbReference type="SAM" id="Phobius"/>
    </source>
</evidence>
<reference evidence="8 9" key="1">
    <citation type="submission" date="2013-06" db="EMBL/GenBank/DDBJ databases">
        <authorList>
            <person name="Weinstock G."/>
            <person name="Sodergren E."/>
            <person name="Clifton S."/>
            <person name="Fulton L."/>
            <person name="Fulton B."/>
            <person name="Courtney L."/>
            <person name="Fronick C."/>
            <person name="Harrison M."/>
            <person name="Strong C."/>
            <person name="Farmer C."/>
            <person name="Delahaunty K."/>
            <person name="Markovic C."/>
            <person name="Hall O."/>
            <person name="Minx P."/>
            <person name="Tomlinson C."/>
            <person name="Mitreva M."/>
            <person name="Nelson J."/>
            <person name="Hou S."/>
            <person name="Wollam A."/>
            <person name="Pepin K.H."/>
            <person name="Johnson M."/>
            <person name="Bhonagiri V."/>
            <person name="Nash W.E."/>
            <person name="Warren W."/>
            <person name="Chinwalla A."/>
            <person name="Mardis E.R."/>
            <person name="Wilson R.K."/>
        </authorList>
    </citation>
    <scope>NUCLEOTIDE SEQUENCE [LARGE SCALE GENOMIC DNA]</scope>
    <source>
        <strain evidence="8 9">ATCC 51271</strain>
    </source>
</reference>
<protein>
    <submittedName>
        <fullName evidence="8">CDP-glycerol:poly(Glycerophosphate) glycerophosphotransferase</fullName>
    </submittedName>
</protein>
<evidence type="ECO:0000256" key="6">
    <source>
        <dbReference type="ARBA" id="ARBA00023136"/>
    </source>
</evidence>
<dbReference type="InterPro" id="IPR007554">
    <property type="entry name" value="Glycerophosphate_synth"/>
</dbReference>
<feature type="transmembrane region" description="Helical" evidence="7">
    <location>
        <begin position="174"/>
        <end position="201"/>
    </location>
</feature>
<evidence type="ECO:0000256" key="3">
    <source>
        <dbReference type="ARBA" id="ARBA00022475"/>
    </source>
</evidence>
<dbReference type="HOGENOM" id="CLU_451791_0_0_9"/>
<dbReference type="STRING" id="592026.GCWU0000282_000071"/>
<dbReference type="GO" id="GO:0047355">
    <property type="term" value="F:CDP-glycerol glycerophosphotransferase activity"/>
    <property type="evidence" value="ECO:0007669"/>
    <property type="project" value="InterPro"/>
</dbReference>
<dbReference type="EMBL" id="ACIL03000002">
    <property type="protein sequence ID" value="ESL04684.1"/>
    <property type="molecule type" value="Genomic_DNA"/>
</dbReference>
<dbReference type="eggNOG" id="COG1887">
    <property type="taxonomic scope" value="Bacteria"/>
</dbReference>
<keyword evidence="7" id="KW-0812">Transmembrane</keyword>
<keyword evidence="7" id="KW-1133">Transmembrane helix</keyword>
<dbReference type="Gene3D" id="3.40.50.11820">
    <property type="match status" value="1"/>
</dbReference>
<gene>
    <name evidence="8" type="ORF">GCWU0000282_000071</name>
</gene>
<dbReference type="GO" id="GO:0019350">
    <property type="term" value="P:teichoic acid biosynthetic process"/>
    <property type="evidence" value="ECO:0007669"/>
    <property type="project" value="UniProtKB-KW"/>
</dbReference>
<organism evidence="8 9">
    <name type="scientific">Catonella morbi ATCC 51271</name>
    <dbReference type="NCBI Taxonomy" id="592026"/>
    <lineage>
        <taxon>Bacteria</taxon>
        <taxon>Bacillati</taxon>
        <taxon>Bacillota</taxon>
        <taxon>Clostridia</taxon>
        <taxon>Lachnospirales</taxon>
        <taxon>Lachnospiraceae</taxon>
        <taxon>Catonella</taxon>
    </lineage>
</organism>
<sequence>MLYDKYILIVRKEEKLVDISVKVFELYVENSNLKIGIRVRGDYDSRVRRPMVTVIFDNGKENRRIPMPIQAYYPSEDLKTFDFFAGYSYILNQIFIKDYGSEKMRMSLEISYGDNLFIKPVMTESSDLLIYGSEFYKVGFGKKYKDIVITPLASEQDTSIKNVVLRVLQGGISFLWSLILILISIILFPIFTVEALLNFIYCVKPAPRNNKLGIMKILFHIKWRISGIIRKNLSFGYLKLSLAKLGFYLFRLFKVKKNRIVFISNRRDNISGNYEYIYDKLIDNKELDVRTVFDINEGYFTCFKYGYYMATAKVLLVDDYIGLIYKIPRREDNYLIQVWHACGAFKTFGFSRLGRPGGPKQKNSDHRNYDFCTVSSSEICKYYAEGFGLSIEKVIPTGVPRTDIFFSEAYKEKAREEFYGKYPDLKDKKIVLFAPTFRGNGKKSGFYPENRFDFIKLYEHFNGEYVIIIKHHPFVNNRVEIPAEYEGKIIDMSENEELNELLFITDVLITDYSSVVFEASLLDIPMIFYSFDLQNYIATRGFYYEYDSFVPGKIVYNMDSLIEAIENKDFESEKIDAFKHKFFDELDGKAGQRVANLIVSLLDK</sequence>
<proteinExistence type="inferred from homology"/>
<dbReference type="InterPro" id="IPR051612">
    <property type="entry name" value="Teichoic_Acid_Biosynth"/>
</dbReference>
<name>V2XR86_9FIRM</name>
<keyword evidence="6 7" id="KW-0472">Membrane</keyword>
<dbReference type="PANTHER" id="PTHR37316">
    <property type="entry name" value="TEICHOIC ACID GLYCEROL-PHOSPHATE PRIMASE"/>
    <property type="match status" value="1"/>
</dbReference>
<keyword evidence="9" id="KW-1185">Reference proteome</keyword>
<keyword evidence="4 8" id="KW-0808">Transferase</keyword>
<comment type="caution">
    <text evidence="8">The sequence shown here is derived from an EMBL/GenBank/DDBJ whole genome shotgun (WGS) entry which is preliminary data.</text>
</comment>
<dbReference type="Pfam" id="PF04464">
    <property type="entry name" value="Glyphos_transf"/>
    <property type="match status" value="1"/>
</dbReference>
<dbReference type="SUPFAM" id="SSF53756">
    <property type="entry name" value="UDP-Glycosyltransferase/glycogen phosphorylase"/>
    <property type="match status" value="1"/>
</dbReference>
<dbReference type="PANTHER" id="PTHR37316:SF2">
    <property type="entry name" value="TEICHOIC ACID RIBITOL-PHOSPHATE POLYMERASE TARK"/>
    <property type="match status" value="1"/>
</dbReference>
<evidence type="ECO:0000256" key="5">
    <source>
        <dbReference type="ARBA" id="ARBA00022944"/>
    </source>
</evidence>